<evidence type="ECO:0000256" key="1">
    <source>
        <dbReference type="ARBA" id="ARBA00008950"/>
    </source>
</evidence>
<dbReference type="Proteomes" id="UP000830343">
    <property type="component" value="Chromosome"/>
</dbReference>
<dbReference type="InterPro" id="IPR029052">
    <property type="entry name" value="Metallo-depent_PP-like"/>
</dbReference>
<keyword evidence="5" id="KW-1185">Reference proteome</keyword>
<name>A0ABY3ZTK9_9STAP</name>
<dbReference type="EC" id="3.1.4.-" evidence="2"/>
<evidence type="ECO:0000259" key="3">
    <source>
        <dbReference type="Pfam" id="PF12850"/>
    </source>
</evidence>
<organism evidence="4 5">
    <name type="scientific">Macrococcus armenti</name>
    <dbReference type="NCBI Taxonomy" id="2875764"/>
    <lineage>
        <taxon>Bacteria</taxon>
        <taxon>Bacillati</taxon>
        <taxon>Bacillota</taxon>
        <taxon>Bacilli</taxon>
        <taxon>Bacillales</taxon>
        <taxon>Staphylococcaceae</taxon>
        <taxon>Macrococcus</taxon>
    </lineage>
</organism>
<keyword evidence="2" id="KW-0479">Metal-binding</keyword>
<comment type="similarity">
    <text evidence="1 2">Belongs to the metallophosphoesterase superfamily. YfcE family.</text>
</comment>
<feature type="domain" description="Calcineurin-like phosphoesterase" evidence="3">
    <location>
        <begin position="1"/>
        <end position="144"/>
    </location>
</feature>
<evidence type="ECO:0000313" key="4">
    <source>
        <dbReference type="EMBL" id="UOB19852.1"/>
    </source>
</evidence>
<accession>A0ABY3ZTK9</accession>
<protein>
    <recommendedName>
        <fullName evidence="2">Phosphoesterase</fullName>
        <ecNumber evidence="2">3.1.4.-</ecNumber>
    </recommendedName>
</protein>
<dbReference type="NCBIfam" id="TIGR00040">
    <property type="entry name" value="yfcE"/>
    <property type="match status" value="1"/>
</dbReference>
<dbReference type="InterPro" id="IPR024654">
    <property type="entry name" value="Calcineurin-like_PHP_lpxH"/>
</dbReference>
<reference evidence="4" key="2">
    <citation type="submission" date="2022-04" db="EMBL/GenBank/DDBJ databases">
        <title>Antimicrobial genetic elements in methicillin-resistant Macrococcus armenti.</title>
        <authorList>
            <person name="Keller J.E."/>
            <person name="Schwendener S."/>
            <person name="Pantucek R."/>
            <person name="Perreten V."/>
        </authorList>
    </citation>
    <scope>NUCLEOTIDE SEQUENCE</scope>
    <source>
        <strain evidence="4">CCM 2609</strain>
    </source>
</reference>
<reference evidence="4" key="1">
    <citation type="submission" date="2022-03" db="EMBL/GenBank/DDBJ databases">
        <authorList>
            <person name="Vrbovska V."/>
            <person name="Kovarovic V."/>
            <person name="Botka T."/>
            <person name="Pantucek R."/>
        </authorList>
    </citation>
    <scope>NUCLEOTIDE SEQUENCE</scope>
    <source>
        <strain evidence="4">CCM 2609</strain>
    </source>
</reference>
<evidence type="ECO:0000313" key="5">
    <source>
        <dbReference type="Proteomes" id="UP000830343"/>
    </source>
</evidence>
<dbReference type="Pfam" id="PF12850">
    <property type="entry name" value="Metallophos_2"/>
    <property type="match status" value="1"/>
</dbReference>
<dbReference type="SUPFAM" id="SSF56300">
    <property type="entry name" value="Metallo-dependent phosphatases"/>
    <property type="match status" value="1"/>
</dbReference>
<comment type="cofactor">
    <cofactor evidence="2">
        <name>a divalent metal cation</name>
        <dbReference type="ChEBI" id="CHEBI:60240"/>
    </cofactor>
</comment>
<evidence type="ECO:0000256" key="2">
    <source>
        <dbReference type="RuleBase" id="RU362039"/>
    </source>
</evidence>
<dbReference type="EMBL" id="CP094348">
    <property type="protein sequence ID" value="UOB19852.1"/>
    <property type="molecule type" value="Genomic_DNA"/>
</dbReference>
<gene>
    <name evidence="4" type="ORF">MRZ06_07340</name>
</gene>
<dbReference type="InterPro" id="IPR000979">
    <property type="entry name" value="Phosphodiesterase_MJ0936/Vps29"/>
</dbReference>
<dbReference type="Gene3D" id="3.60.21.10">
    <property type="match status" value="1"/>
</dbReference>
<proteinExistence type="inferred from homology"/>
<dbReference type="RefSeq" id="WP_243365226.1">
    <property type="nucleotide sequence ID" value="NZ_CP094348.1"/>
</dbReference>
<dbReference type="PANTHER" id="PTHR11124">
    <property type="entry name" value="VACUOLAR SORTING PROTEIN VPS29"/>
    <property type="match status" value="1"/>
</dbReference>
<sequence>MKWVIVSDNHNMKNILTDIVSVHEDADLFIHLGDSEFDYHDPELKRYIKVAGNCDFGSQFESSKQIQMQHINAFITHGHLYQVGRNRERIAEAAALENCNIAFYGHTHIKRVETIEGVVCINPGSIAQSRSADTETYAVFTVEKENQIITFYNQQHEIVDKEIVLL</sequence>